<gene>
    <name evidence="2" type="ORF">TeGR_g8421</name>
</gene>
<accession>A0ABQ6N2Q5</accession>
<feature type="region of interest" description="Disordered" evidence="1">
    <location>
        <begin position="208"/>
        <end position="269"/>
    </location>
</feature>
<dbReference type="Gene3D" id="3.40.140.10">
    <property type="entry name" value="Cytidine Deaminase, domain 2"/>
    <property type="match status" value="1"/>
</dbReference>
<sequence>MVATNGSLSPSGVPLPPATAPVAFDPDWKERFHLTLSFADGSPARTYAIQSGLRPYRPTYMHFWQLKTFWHSEKVCADDVEVHSFEDMEVDPPTSAGELDPMLAQVTEEMNKFRDEFARVAGLGDGGSDLRQFWLRKSRKPVLAVLLARGADGKPRLFRGTNLEVSMPTGSLCAERNVIGTALASNVGMRRGDLMCVAVLAVNLDGAQGEGGGNPPPLSLNSPEDSPVLSLADHRDPGAPGPPPAVSLETGAENRAKSPVRRSPQTNVP</sequence>
<dbReference type="Proteomes" id="UP001165060">
    <property type="component" value="Unassembled WGS sequence"/>
</dbReference>
<protein>
    <submittedName>
        <fullName evidence="2">Uncharacterized protein</fullName>
    </submittedName>
</protein>
<evidence type="ECO:0000313" key="3">
    <source>
        <dbReference type="Proteomes" id="UP001165060"/>
    </source>
</evidence>
<name>A0ABQ6N2Q5_9STRA</name>
<keyword evidence="3" id="KW-1185">Reference proteome</keyword>
<reference evidence="2 3" key="1">
    <citation type="journal article" date="2023" name="Commun. Biol.">
        <title>Genome analysis of Parmales, the sister group of diatoms, reveals the evolutionary specialization of diatoms from phago-mixotrophs to photoautotrophs.</title>
        <authorList>
            <person name="Ban H."/>
            <person name="Sato S."/>
            <person name="Yoshikawa S."/>
            <person name="Yamada K."/>
            <person name="Nakamura Y."/>
            <person name="Ichinomiya M."/>
            <person name="Sato N."/>
            <person name="Blanc-Mathieu R."/>
            <person name="Endo H."/>
            <person name="Kuwata A."/>
            <person name="Ogata H."/>
        </authorList>
    </citation>
    <scope>NUCLEOTIDE SEQUENCE [LARGE SCALE GENOMIC DNA]</scope>
</reference>
<dbReference type="EMBL" id="BRYB01003563">
    <property type="protein sequence ID" value="GMI38799.1"/>
    <property type="molecule type" value="Genomic_DNA"/>
</dbReference>
<comment type="caution">
    <text evidence="2">The sequence shown here is derived from an EMBL/GenBank/DDBJ whole genome shotgun (WGS) entry which is preliminary data.</text>
</comment>
<evidence type="ECO:0000256" key="1">
    <source>
        <dbReference type="SAM" id="MobiDB-lite"/>
    </source>
</evidence>
<organism evidence="2 3">
    <name type="scientific">Tetraparma gracilis</name>
    <dbReference type="NCBI Taxonomy" id="2962635"/>
    <lineage>
        <taxon>Eukaryota</taxon>
        <taxon>Sar</taxon>
        <taxon>Stramenopiles</taxon>
        <taxon>Ochrophyta</taxon>
        <taxon>Bolidophyceae</taxon>
        <taxon>Parmales</taxon>
        <taxon>Triparmaceae</taxon>
        <taxon>Tetraparma</taxon>
    </lineage>
</organism>
<dbReference type="InterPro" id="IPR032723">
    <property type="entry name" value="Deaminase_LmjF365940"/>
</dbReference>
<dbReference type="Pfam" id="PF14421">
    <property type="entry name" value="LmjF365940-deam"/>
    <property type="match status" value="1"/>
</dbReference>
<dbReference type="CDD" id="cd01283">
    <property type="entry name" value="cytidine_deaminase"/>
    <property type="match status" value="1"/>
</dbReference>
<proteinExistence type="predicted"/>
<evidence type="ECO:0000313" key="2">
    <source>
        <dbReference type="EMBL" id="GMI38799.1"/>
    </source>
</evidence>
<feature type="non-terminal residue" evidence="2">
    <location>
        <position position="269"/>
    </location>
</feature>